<evidence type="ECO:0000313" key="4">
    <source>
        <dbReference type="EMBL" id="SDJ05621.1"/>
    </source>
</evidence>
<sequence>MTINEKLTLTIAIIAVVVSVVTPFAQRKYEEWKARISFKLYLKKYLGVLFNILTYDKIEYHIPSIKDNPEKSNLTLPDYIKRFEQDFAENQNTVQYRIAFAILFNIQNLFSVINRTRIEIERIGVEKLYEHTLAYGTNLSKRNLGKIYGIFLLLEHYNSITTFHDRFKEIKSIKRITKDGIIIGFELDKNILKDQQMVAEDMKHLCNNELSIEEVLKINKLLIQEIKIFFDYEALQKEKKNQVNY</sequence>
<dbReference type="Proteomes" id="UP000182367">
    <property type="component" value="Unassembled WGS sequence"/>
</dbReference>
<dbReference type="Proteomes" id="UP000321579">
    <property type="component" value="Unassembled WGS sequence"/>
</dbReference>
<reference evidence="2 7" key="4">
    <citation type="submission" date="2019-07" db="EMBL/GenBank/DDBJ databases">
        <title>Whole genome shotgun sequence of Flavobacterium glycines NBRC 105008.</title>
        <authorList>
            <person name="Hosoyama A."/>
            <person name="Uohara A."/>
            <person name="Ohji S."/>
            <person name="Ichikawa N."/>
        </authorList>
    </citation>
    <scope>NUCLEOTIDE SEQUENCE [LARGE SCALE GENOMIC DNA]</scope>
    <source>
        <strain evidence="2 7">NBRC 105008</strain>
    </source>
</reference>
<keyword evidence="6" id="KW-1185">Reference proteome</keyword>
<dbReference type="STRING" id="551990.SAMN05192550_1529"/>
<comment type="caution">
    <text evidence="3">The sequence shown here is derived from an EMBL/GenBank/DDBJ whole genome shotgun (WGS) entry which is preliminary data.</text>
</comment>
<keyword evidence="1" id="KW-0472">Membrane</keyword>
<dbReference type="EMBL" id="BJVF01000001">
    <property type="protein sequence ID" value="GEL09470.1"/>
    <property type="molecule type" value="Genomic_DNA"/>
</dbReference>
<dbReference type="EMBL" id="FNEO01000001">
    <property type="protein sequence ID" value="SDJ05621.1"/>
    <property type="molecule type" value="Genomic_DNA"/>
</dbReference>
<evidence type="ECO:0000313" key="3">
    <source>
        <dbReference type="EMBL" id="OCB74055.1"/>
    </source>
</evidence>
<keyword evidence="1" id="KW-0812">Transmembrane</keyword>
<evidence type="ECO:0000313" key="5">
    <source>
        <dbReference type="Proteomes" id="UP000093226"/>
    </source>
</evidence>
<dbReference type="AlphaFoldDB" id="A0A1B9DWH8"/>
<gene>
    <name evidence="3" type="ORF">FBGL_02595</name>
    <name evidence="2" type="ORF">FGL01_02090</name>
    <name evidence="4" type="ORF">SAMN05192550_1529</name>
</gene>
<reference evidence="3" key="2">
    <citation type="submission" date="2016-03" db="EMBL/GenBank/DDBJ databases">
        <authorList>
            <person name="Ploux O."/>
        </authorList>
    </citation>
    <scope>NUCLEOTIDE SEQUENCE</scope>
    <source>
        <strain evidence="3">NBRC 105008</strain>
    </source>
</reference>
<dbReference type="Proteomes" id="UP000093226">
    <property type="component" value="Unassembled WGS sequence"/>
</dbReference>
<feature type="transmembrane region" description="Helical" evidence="1">
    <location>
        <begin position="6"/>
        <end position="25"/>
    </location>
</feature>
<reference evidence="4 6" key="3">
    <citation type="submission" date="2016-10" db="EMBL/GenBank/DDBJ databases">
        <authorList>
            <person name="Varghese N."/>
            <person name="Submissions S."/>
        </authorList>
    </citation>
    <scope>NUCLEOTIDE SEQUENCE [LARGE SCALE GENOMIC DNA]</scope>
    <source>
        <strain evidence="4 6">Gm-149</strain>
    </source>
</reference>
<evidence type="ECO:0000313" key="6">
    <source>
        <dbReference type="Proteomes" id="UP000182367"/>
    </source>
</evidence>
<dbReference type="OrthoDB" id="1493518at2"/>
<protein>
    <submittedName>
        <fullName evidence="3">Uncharacterized protein</fullName>
    </submittedName>
</protein>
<dbReference type="RefSeq" id="WP_066324750.1">
    <property type="nucleotide sequence ID" value="NZ_BJVF01000001.1"/>
</dbReference>
<keyword evidence="1" id="KW-1133">Transmembrane helix</keyword>
<proteinExistence type="predicted"/>
<accession>A0A1B9DWH8</accession>
<organism evidence="3 5">
    <name type="scientific">Flavobacterium glycines</name>
    <dbReference type="NCBI Taxonomy" id="551990"/>
    <lineage>
        <taxon>Bacteria</taxon>
        <taxon>Pseudomonadati</taxon>
        <taxon>Bacteroidota</taxon>
        <taxon>Flavobacteriia</taxon>
        <taxon>Flavobacteriales</taxon>
        <taxon>Flavobacteriaceae</taxon>
        <taxon>Flavobacterium</taxon>
    </lineage>
</organism>
<dbReference type="EMBL" id="LVEO01000004">
    <property type="protein sequence ID" value="OCB74055.1"/>
    <property type="molecule type" value="Genomic_DNA"/>
</dbReference>
<evidence type="ECO:0000313" key="7">
    <source>
        <dbReference type="Proteomes" id="UP000321579"/>
    </source>
</evidence>
<evidence type="ECO:0000313" key="2">
    <source>
        <dbReference type="EMBL" id="GEL09470.1"/>
    </source>
</evidence>
<evidence type="ECO:0000256" key="1">
    <source>
        <dbReference type="SAM" id="Phobius"/>
    </source>
</evidence>
<reference evidence="5" key="1">
    <citation type="submission" date="2016-03" db="EMBL/GenBank/DDBJ databases">
        <title>Draft genome sequence of Paenibacillus glacialis DSM 22343.</title>
        <authorList>
            <person name="Shin S.-K."/>
            <person name="Yi H."/>
        </authorList>
    </citation>
    <scope>NUCLEOTIDE SEQUENCE [LARGE SCALE GENOMIC DNA]</scope>
    <source>
        <strain evidence="5">NBRC 105008</strain>
    </source>
</reference>
<name>A0A1B9DWH8_9FLAO</name>